<protein>
    <submittedName>
        <fullName evidence="2">Membrane protein</fullName>
    </submittedName>
</protein>
<proteinExistence type="predicted"/>
<keyword evidence="1" id="KW-0472">Membrane</keyword>
<reference evidence="2 3" key="1">
    <citation type="submission" date="2023-07" db="EMBL/GenBank/DDBJ databases">
        <title>Genomic Encyclopedia of Type Strains, Phase IV (KMG-IV): sequencing the most valuable type-strain genomes for metagenomic binning, comparative biology and taxonomic classification.</title>
        <authorList>
            <person name="Goeker M."/>
        </authorList>
    </citation>
    <scope>NUCLEOTIDE SEQUENCE [LARGE SCALE GENOMIC DNA]</scope>
    <source>
        <strain evidence="2 3">DSM 29005</strain>
    </source>
</reference>
<dbReference type="Pfam" id="PF10002">
    <property type="entry name" value="DUF2243"/>
    <property type="match status" value="1"/>
</dbReference>
<sequence length="160" mass="18879">MKSKINMKDASKSVHYRNFWSGFLLGVGFVAFFDEAVFHQLLHWHHFYDKSITTIGLISDGFFHAFSWFATVYSLYMMAILRQEKQFLQSIWWGSILLGVGIFQLYDGIIQHKIMRIHQIRYHVDIFMYDIVWNAAAILFIIVGGTIVRTYLRITKMEGR</sequence>
<feature type="transmembrane region" description="Helical" evidence="1">
    <location>
        <begin position="20"/>
        <end position="42"/>
    </location>
</feature>
<feature type="transmembrane region" description="Helical" evidence="1">
    <location>
        <begin position="91"/>
        <end position="111"/>
    </location>
</feature>
<evidence type="ECO:0000313" key="2">
    <source>
        <dbReference type="EMBL" id="MDQ0230451.1"/>
    </source>
</evidence>
<keyword evidence="1" id="KW-1133">Transmembrane helix</keyword>
<accession>A0ABT9ZF44</accession>
<name>A0ABT9ZF44_9BACI</name>
<dbReference type="InterPro" id="IPR018719">
    <property type="entry name" value="DUF2243_membrane"/>
</dbReference>
<keyword evidence="3" id="KW-1185">Reference proteome</keyword>
<feature type="transmembrane region" description="Helical" evidence="1">
    <location>
        <begin position="131"/>
        <end position="152"/>
    </location>
</feature>
<evidence type="ECO:0000256" key="1">
    <source>
        <dbReference type="SAM" id="Phobius"/>
    </source>
</evidence>
<keyword evidence="1" id="KW-0812">Transmembrane</keyword>
<comment type="caution">
    <text evidence="2">The sequence shown here is derived from an EMBL/GenBank/DDBJ whole genome shotgun (WGS) entry which is preliminary data.</text>
</comment>
<organism evidence="2 3">
    <name type="scientific">Metabacillus malikii</name>
    <dbReference type="NCBI Taxonomy" id="1504265"/>
    <lineage>
        <taxon>Bacteria</taxon>
        <taxon>Bacillati</taxon>
        <taxon>Bacillota</taxon>
        <taxon>Bacilli</taxon>
        <taxon>Bacillales</taxon>
        <taxon>Bacillaceae</taxon>
        <taxon>Metabacillus</taxon>
    </lineage>
</organism>
<gene>
    <name evidence="2" type="ORF">J2S19_001707</name>
</gene>
<dbReference type="Proteomes" id="UP001234495">
    <property type="component" value="Unassembled WGS sequence"/>
</dbReference>
<evidence type="ECO:0000313" key="3">
    <source>
        <dbReference type="Proteomes" id="UP001234495"/>
    </source>
</evidence>
<feature type="transmembrane region" description="Helical" evidence="1">
    <location>
        <begin position="62"/>
        <end position="79"/>
    </location>
</feature>
<dbReference type="EMBL" id="JAUSUD010000006">
    <property type="protein sequence ID" value="MDQ0230451.1"/>
    <property type="molecule type" value="Genomic_DNA"/>
</dbReference>